<dbReference type="InterPro" id="IPR051012">
    <property type="entry name" value="CellSynth/LPSAsmb/PSIAsmb"/>
</dbReference>
<dbReference type="InterPro" id="IPR011990">
    <property type="entry name" value="TPR-like_helical_dom_sf"/>
</dbReference>
<dbReference type="Pfam" id="PF13432">
    <property type="entry name" value="TPR_16"/>
    <property type="match status" value="2"/>
</dbReference>
<dbReference type="Gene3D" id="1.25.40.10">
    <property type="entry name" value="Tetratricopeptide repeat domain"/>
    <property type="match status" value="2"/>
</dbReference>
<feature type="repeat" description="TPR" evidence="3">
    <location>
        <begin position="39"/>
        <end position="72"/>
    </location>
</feature>
<dbReference type="Proteomes" id="UP000885672">
    <property type="component" value="Unassembled WGS sequence"/>
</dbReference>
<dbReference type="Pfam" id="PF14559">
    <property type="entry name" value="TPR_19"/>
    <property type="match status" value="1"/>
</dbReference>
<evidence type="ECO:0000256" key="2">
    <source>
        <dbReference type="ARBA" id="ARBA00022803"/>
    </source>
</evidence>
<dbReference type="SUPFAM" id="SSF48452">
    <property type="entry name" value="TPR-like"/>
    <property type="match status" value="1"/>
</dbReference>
<dbReference type="AlphaFoldDB" id="A0A7V0XF20"/>
<dbReference type="PANTHER" id="PTHR45586">
    <property type="entry name" value="TPR REPEAT-CONTAINING PROTEIN PA4667"/>
    <property type="match status" value="1"/>
</dbReference>
<evidence type="ECO:0000313" key="5">
    <source>
        <dbReference type="EMBL" id="HDQ99246.1"/>
    </source>
</evidence>
<feature type="chain" id="PRO_5030533889" evidence="4">
    <location>
        <begin position="24"/>
        <end position="398"/>
    </location>
</feature>
<dbReference type="PROSITE" id="PS50005">
    <property type="entry name" value="TPR"/>
    <property type="match status" value="2"/>
</dbReference>
<keyword evidence="1" id="KW-0677">Repeat</keyword>
<gene>
    <name evidence="5" type="ORF">ENN51_03030</name>
</gene>
<reference evidence="5" key="1">
    <citation type="journal article" date="2020" name="mSystems">
        <title>Genome- and Community-Level Interaction Insights into Carbon Utilization and Element Cycling Functions of Hydrothermarchaeota in Hydrothermal Sediment.</title>
        <authorList>
            <person name="Zhou Z."/>
            <person name="Liu Y."/>
            <person name="Xu W."/>
            <person name="Pan J."/>
            <person name="Luo Z.H."/>
            <person name="Li M."/>
        </authorList>
    </citation>
    <scope>NUCLEOTIDE SEQUENCE [LARGE SCALE GENOMIC DNA]</scope>
    <source>
        <strain evidence="5">SpSt-1182</strain>
    </source>
</reference>
<organism evidence="5">
    <name type="scientific">candidate division WOR-3 bacterium</name>
    <dbReference type="NCBI Taxonomy" id="2052148"/>
    <lineage>
        <taxon>Bacteria</taxon>
        <taxon>Bacteria division WOR-3</taxon>
    </lineage>
</organism>
<comment type="caution">
    <text evidence="5">The sequence shown here is derived from an EMBL/GenBank/DDBJ whole genome shotgun (WGS) entry which is preliminary data.</text>
</comment>
<name>A0A7V0XF20_UNCW3</name>
<feature type="repeat" description="TPR" evidence="3">
    <location>
        <begin position="73"/>
        <end position="106"/>
    </location>
</feature>
<dbReference type="SMART" id="SM00028">
    <property type="entry name" value="TPR"/>
    <property type="match status" value="7"/>
</dbReference>
<feature type="signal peptide" evidence="4">
    <location>
        <begin position="1"/>
        <end position="23"/>
    </location>
</feature>
<protein>
    <submittedName>
        <fullName evidence="5">Tetratricopeptide repeat protein</fullName>
    </submittedName>
</protein>
<dbReference type="EMBL" id="DSBX01000119">
    <property type="protein sequence ID" value="HDQ99246.1"/>
    <property type="molecule type" value="Genomic_DNA"/>
</dbReference>
<dbReference type="PROSITE" id="PS51257">
    <property type="entry name" value="PROKAR_LIPOPROTEIN"/>
    <property type="match status" value="1"/>
</dbReference>
<sequence>MARLLTLTIIALAVGLTGCMATAPVQDDAEAAARRRQEAQQYYSIGADHFGRRSYDDALANWEKALEVDPTYYDTYIGLGTLWRRRRDPVQAKNYYLKAVALEPTNAKGYEAMGDLYLEMAPTDPTLIDSALAIYRQGLERDPQMVPLYNGIAEAFIMKEQPAQADSVYGIALGLFPDDLGVQRLWGEFLYDQRRYAETVTALRPVVERFASDPNINKLREKLALAMAEEKMYTEAIAQLNLIIEADPTNVDAMLVQGVIQSRQKKYREAMATFQAVLAQDADRAMARVYMADIEIERRNYGAARNHLQAALARNPNLTVAHVYLGDVARRQGTEQIGGRALANVRTDNLRSAKSFYEAARRSYQQGLNDRSYASYCRGQISFLNQSIELIDGELFIR</sequence>
<keyword evidence="4" id="KW-0732">Signal</keyword>
<keyword evidence="2 3" id="KW-0802">TPR repeat</keyword>
<evidence type="ECO:0000256" key="4">
    <source>
        <dbReference type="SAM" id="SignalP"/>
    </source>
</evidence>
<evidence type="ECO:0000256" key="3">
    <source>
        <dbReference type="PROSITE-ProRule" id="PRU00339"/>
    </source>
</evidence>
<dbReference type="InterPro" id="IPR019734">
    <property type="entry name" value="TPR_rpt"/>
</dbReference>
<evidence type="ECO:0000256" key="1">
    <source>
        <dbReference type="ARBA" id="ARBA00022737"/>
    </source>
</evidence>
<dbReference type="PANTHER" id="PTHR45586:SF1">
    <property type="entry name" value="LIPOPOLYSACCHARIDE ASSEMBLY PROTEIN B"/>
    <property type="match status" value="1"/>
</dbReference>
<accession>A0A7V0XF20</accession>
<proteinExistence type="predicted"/>